<proteinExistence type="inferred from homology"/>
<dbReference type="GO" id="GO:0044283">
    <property type="term" value="P:small molecule biosynthetic process"/>
    <property type="evidence" value="ECO:0007669"/>
    <property type="project" value="UniProtKB-ARBA"/>
</dbReference>
<feature type="domain" description="Fe2OG dioxygenase" evidence="4">
    <location>
        <begin position="181"/>
        <end position="319"/>
    </location>
</feature>
<dbReference type="InterPro" id="IPR026992">
    <property type="entry name" value="DIOX_N"/>
</dbReference>
<reference evidence="5" key="1">
    <citation type="submission" date="2021-03" db="EMBL/GenBank/DDBJ databases">
        <authorList>
            <person name="Tagirdzhanova G."/>
        </authorList>
    </citation>
    <scope>NUCLEOTIDE SEQUENCE</scope>
</reference>
<dbReference type="InterPro" id="IPR050231">
    <property type="entry name" value="Iron_ascorbate_oxido_reductase"/>
</dbReference>
<dbReference type="Pfam" id="PF14226">
    <property type="entry name" value="DIOX_N"/>
    <property type="match status" value="1"/>
</dbReference>
<dbReference type="InterPro" id="IPR027443">
    <property type="entry name" value="IPNS-like_sf"/>
</dbReference>
<evidence type="ECO:0000256" key="2">
    <source>
        <dbReference type="RuleBase" id="RU003682"/>
    </source>
</evidence>
<comment type="caution">
    <text evidence="5">The sequence shown here is derived from an EMBL/GenBank/DDBJ whole genome shotgun (WGS) entry which is preliminary data.</text>
</comment>
<protein>
    <recommendedName>
        <fullName evidence="4">Fe2OG dioxygenase domain-containing protein</fullName>
    </recommendedName>
</protein>
<accession>A0A8H3IYI0</accession>
<dbReference type="SUPFAM" id="SSF51197">
    <property type="entry name" value="Clavaminate synthase-like"/>
    <property type="match status" value="1"/>
</dbReference>
<dbReference type="Gene3D" id="2.60.120.330">
    <property type="entry name" value="B-lactam Antibiotic, Isopenicillin N Synthase, Chain"/>
    <property type="match status" value="1"/>
</dbReference>
<dbReference type="InterPro" id="IPR005123">
    <property type="entry name" value="Oxoglu/Fe-dep_dioxygenase_dom"/>
</dbReference>
<keyword evidence="2" id="KW-0408">Iron</keyword>
<evidence type="ECO:0000313" key="6">
    <source>
        <dbReference type="Proteomes" id="UP000664169"/>
    </source>
</evidence>
<evidence type="ECO:0000259" key="4">
    <source>
        <dbReference type="PROSITE" id="PS51471"/>
    </source>
</evidence>
<dbReference type="InterPro" id="IPR044861">
    <property type="entry name" value="IPNS-like_FE2OG_OXY"/>
</dbReference>
<comment type="similarity">
    <text evidence="1 2">Belongs to the iron/ascorbate-dependent oxidoreductase family.</text>
</comment>
<dbReference type="EMBL" id="CAJPDQ010000046">
    <property type="protein sequence ID" value="CAF9932664.1"/>
    <property type="molecule type" value="Genomic_DNA"/>
</dbReference>
<evidence type="ECO:0000313" key="5">
    <source>
        <dbReference type="EMBL" id="CAF9932664.1"/>
    </source>
</evidence>
<evidence type="ECO:0000256" key="1">
    <source>
        <dbReference type="ARBA" id="ARBA00008056"/>
    </source>
</evidence>
<organism evidence="5 6">
    <name type="scientific">Gomphillus americanus</name>
    <dbReference type="NCBI Taxonomy" id="1940652"/>
    <lineage>
        <taxon>Eukaryota</taxon>
        <taxon>Fungi</taxon>
        <taxon>Dikarya</taxon>
        <taxon>Ascomycota</taxon>
        <taxon>Pezizomycotina</taxon>
        <taxon>Lecanoromycetes</taxon>
        <taxon>OSLEUM clade</taxon>
        <taxon>Ostropomycetidae</taxon>
        <taxon>Ostropales</taxon>
        <taxon>Graphidaceae</taxon>
        <taxon>Gomphilloideae</taxon>
        <taxon>Gomphillus</taxon>
    </lineage>
</organism>
<dbReference type="Proteomes" id="UP000664169">
    <property type="component" value="Unassembled WGS sequence"/>
</dbReference>
<feature type="region of interest" description="Disordered" evidence="3">
    <location>
        <begin position="286"/>
        <end position="306"/>
    </location>
</feature>
<evidence type="ECO:0000256" key="3">
    <source>
        <dbReference type="SAM" id="MobiDB-lite"/>
    </source>
</evidence>
<dbReference type="GO" id="GO:0016491">
    <property type="term" value="F:oxidoreductase activity"/>
    <property type="evidence" value="ECO:0007669"/>
    <property type="project" value="UniProtKB-KW"/>
</dbReference>
<keyword evidence="6" id="KW-1185">Reference proteome</keyword>
<dbReference type="Pfam" id="PF03171">
    <property type="entry name" value="2OG-FeII_Oxy"/>
    <property type="match status" value="1"/>
</dbReference>
<dbReference type="PANTHER" id="PTHR47990">
    <property type="entry name" value="2-OXOGLUTARATE (2OG) AND FE(II)-DEPENDENT OXYGENASE SUPERFAMILY PROTEIN-RELATED"/>
    <property type="match status" value="1"/>
</dbReference>
<dbReference type="GO" id="GO:0046872">
    <property type="term" value="F:metal ion binding"/>
    <property type="evidence" value="ECO:0007669"/>
    <property type="project" value="UniProtKB-KW"/>
</dbReference>
<dbReference type="PROSITE" id="PS51471">
    <property type="entry name" value="FE2OG_OXY"/>
    <property type="match status" value="1"/>
</dbReference>
<dbReference type="AlphaFoldDB" id="A0A8H3IYI0"/>
<sequence length="368" mass="40299">MQVTTHLPVIDLSSPTDSTSNDLLHAAREFGFLYVRFKALPIDAEDVDSLFDLSRTFFAAPVAEKEKYKIGPEDRGWSAPYDEALDEALENEPRLQYRRVQGSSTTAASSVNFVLAKRLPRFVPTQKPRIMPFAARTSRCSAKGLLPGLIDAAMANSKQIPFEAGGKHFFSSRHAQANGATGSVLRLLYYPSQSLPTDKTSVEPIRCGAHTDFGSVTLLFQRPGQPGLEVISPKGDWLPVMVSPPGTENDAIPPIVVNIGDMLQFWTKGVLRSTKHRVVIPPTKLVNGTSTTSDDAGDGKSKHTSGTPDRYSVAYFCHPAADTLLVGVPSRLIEEQKGKEHQNEAEIVTAGEHLRRKLDKAYGWAKKT</sequence>
<keyword evidence="2" id="KW-0479">Metal-binding</keyword>
<gene>
    <name evidence="5" type="ORF">GOMPHAMPRED_006636</name>
</gene>
<dbReference type="OrthoDB" id="406156at2759"/>
<keyword evidence="2" id="KW-0560">Oxidoreductase</keyword>
<name>A0A8H3IYI0_9LECA</name>